<evidence type="ECO:0000313" key="1">
    <source>
        <dbReference type="EMBL" id="CAH9110662.1"/>
    </source>
</evidence>
<sequence>MGSGGVPKGRTAPQNSYIWVEYSRTRRCPQNSEYNSAKNPRIGLYPQNLRIRVEYPRPGWCPQTVRAWAQQNRPEARPGPGLNRPEAIPSMDYVHGRLV</sequence>
<organism evidence="1 2">
    <name type="scientific">Cuscuta epithymum</name>
    <dbReference type="NCBI Taxonomy" id="186058"/>
    <lineage>
        <taxon>Eukaryota</taxon>
        <taxon>Viridiplantae</taxon>
        <taxon>Streptophyta</taxon>
        <taxon>Embryophyta</taxon>
        <taxon>Tracheophyta</taxon>
        <taxon>Spermatophyta</taxon>
        <taxon>Magnoliopsida</taxon>
        <taxon>eudicotyledons</taxon>
        <taxon>Gunneridae</taxon>
        <taxon>Pentapetalae</taxon>
        <taxon>asterids</taxon>
        <taxon>lamiids</taxon>
        <taxon>Solanales</taxon>
        <taxon>Convolvulaceae</taxon>
        <taxon>Cuscuteae</taxon>
        <taxon>Cuscuta</taxon>
        <taxon>Cuscuta subgen. Cuscuta</taxon>
    </lineage>
</organism>
<gene>
    <name evidence="1" type="ORF">CEPIT_LOCUS19211</name>
</gene>
<protein>
    <submittedName>
        <fullName evidence="1">Uncharacterized protein</fullName>
    </submittedName>
</protein>
<dbReference type="Proteomes" id="UP001152523">
    <property type="component" value="Unassembled WGS sequence"/>
</dbReference>
<comment type="caution">
    <text evidence="1">The sequence shown here is derived from an EMBL/GenBank/DDBJ whole genome shotgun (WGS) entry which is preliminary data.</text>
</comment>
<name>A0AAV0DW76_9ASTE</name>
<dbReference type="AlphaFoldDB" id="A0AAV0DW76"/>
<accession>A0AAV0DW76</accession>
<dbReference type="EMBL" id="CAMAPF010000173">
    <property type="protein sequence ID" value="CAH9110662.1"/>
    <property type="molecule type" value="Genomic_DNA"/>
</dbReference>
<evidence type="ECO:0000313" key="2">
    <source>
        <dbReference type="Proteomes" id="UP001152523"/>
    </source>
</evidence>
<keyword evidence="2" id="KW-1185">Reference proteome</keyword>
<proteinExistence type="predicted"/>
<reference evidence="1" key="1">
    <citation type="submission" date="2022-07" db="EMBL/GenBank/DDBJ databases">
        <authorList>
            <person name="Macas J."/>
            <person name="Novak P."/>
            <person name="Neumann P."/>
        </authorList>
    </citation>
    <scope>NUCLEOTIDE SEQUENCE</scope>
</reference>